<proteinExistence type="predicted"/>
<dbReference type="EMBL" id="PVNG01000021">
    <property type="protein sequence ID" value="PRX59016.1"/>
    <property type="molecule type" value="Genomic_DNA"/>
</dbReference>
<gene>
    <name evidence="2" type="ORF">B0I32_121120</name>
</gene>
<sequence>MPVLAALCDTSDGTPADPIATKAENAAPRRTATGDISPAARIAPIRPKRAWIRPDQ</sequence>
<evidence type="ECO:0000313" key="2">
    <source>
        <dbReference type="EMBL" id="PRX59016.1"/>
    </source>
</evidence>
<dbReference type="RefSeq" id="WP_219912254.1">
    <property type="nucleotide sequence ID" value="NZ_JBFAIL010000008.1"/>
</dbReference>
<feature type="region of interest" description="Disordered" evidence="1">
    <location>
        <begin position="1"/>
        <end position="31"/>
    </location>
</feature>
<name>A0A2T0MME1_9ACTN</name>
<dbReference type="AlphaFoldDB" id="A0A2T0MME1"/>
<protein>
    <submittedName>
        <fullName evidence="2">Uncharacterized protein</fullName>
    </submittedName>
</protein>
<evidence type="ECO:0000256" key="1">
    <source>
        <dbReference type="SAM" id="MobiDB-lite"/>
    </source>
</evidence>
<organism evidence="2 3">
    <name type="scientific">Nonomuraea fuscirosea</name>
    <dbReference type="NCBI Taxonomy" id="1291556"/>
    <lineage>
        <taxon>Bacteria</taxon>
        <taxon>Bacillati</taxon>
        <taxon>Actinomycetota</taxon>
        <taxon>Actinomycetes</taxon>
        <taxon>Streptosporangiales</taxon>
        <taxon>Streptosporangiaceae</taxon>
        <taxon>Nonomuraea</taxon>
    </lineage>
</organism>
<accession>A0A2T0MME1</accession>
<keyword evidence="3" id="KW-1185">Reference proteome</keyword>
<evidence type="ECO:0000313" key="3">
    <source>
        <dbReference type="Proteomes" id="UP000238312"/>
    </source>
</evidence>
<dbReference type="Proteomes" id="UP000238312">
    <property type="component" value="Unassembled WGS sequence"/>
</dbReference>
<comment type="caution">
    <text evidence="2">The sequence shown here is derived from an EMBL/GenBank/DDBJ whole genome shotgun (WGS) entry which is preliminary data.</text>
</comment>
<reference evidence="2 3" key="1">
    <citation type="submission" date="2018-03" db="EMBL/GenBank/DDBJ databases">
        <title>Genomic Encyclopedia of Type Strains, Phase III (KMG-III): the genomes of soil and plant-associated and newly described type strains.</title>
        <authorList>
            <person name="Whitman W."/>
        </authorList>
    </citation>
    <scope>NUCLEOTIDE SEQUENCE [LARGE SCALE GENOMIC DNA]</scope>
    <source>
        <strain evidence="2 3">CGMCC 4.7104</strain>
    </source>
</reference>